<evidence type="ECO:0000256" key="5">
    <source>
        <dbReference type="ARBA" id="ARBA00023136"/>
    </source>
</evidence>
<dbReference type="OrthoDB" id="9795496at2"/>
<dbReference type="PANTHER" id="PTHR10057:SF0">
    <property type="entry name" value="TRANSLOCATOR PROTEIN"/>
    <property type="match status" value="1"/>
</dbReference>
<evidence type="ECO:0000256" key="3">
    <source>
        <dbReference type="ARBA" id="ARBA00022692"/>
    </source>
</evidence>
<evidence type="ECO:0000313" key="7">
    <source>
        <dbReference type="EMBL" id="AVO45174.1"/>
    </source>
</evidence>
<keyword evidence="5 6" id="KW-0472">Membrane</keyword>
<evidence type="ECO:0000313" key="8">
    <source>
        <dbReference type="Proteomes" id="UP000237889"/>
    </source>
</evidence>
<feature type="transmembrane region" description="Helical" evidence="6">
    <location>
        <begin position="142"/>
        <end position="163"/>
    </location>
</feature>
<gene>
    <name evidence="7" type="ORF">C6569_08925</name>
</gene>
<evidence type="ECO:0000256" key="6">
    <source>
        <dbReference type="SAM" id="Phobius"/>
    </source>
</evidence>
<dbReference type="KEGG" id="phr:C6569_08925"/>
<feature type="transmembrane region" description="Helical" evidence="6">
    <location>
        <begin position="90"/>
        <end position="109"/>
    </location>
</feature>
<dbReference type="Pfam" id="PF03073">
    <property type="entry name" value="TspO_MBR"/>
    <property type="match status" value="1"/>
</dbReference>
<dbReference type="GO" id="GO:0016020">
    <property type="term" value="C:membrane"/>
    <property type="evidence" value="ECO:0007669"/>
    <property type="project" value="UniProtKB-SubCell"/>
</dbReference>
<dbReference type="CDD" id="cd15904">
    <property type="entry name" value="TSPO_MBR"/>
    <property type="match status" value="1"/>
</dbReference>
<evidence type="ECO:0000256" key="2">
    <source>
        <dbReference type="ARBA" id="ARBA00007524"/>
    </source>
</evidence>
<dbReference type="Proteomes" id="UP000237889">
    <property type="component" value="Chromosome"/>
</dbReference>
<dbReference type="AlphaFoldDB" id="A0A2S0NAI2"/>
<dbReference type="Gene3D" id="1.20.1260.100">
    <property type="entry name" value="TspO/MBR protein"/>
    <property type="match status" value="1"/>
</dbReference>
<dbReference type="InterPro" id="IPR004307">
    <property type="entry name" value="TspO_MBR"/>
</dbReference>
<keyword evidence="8" id="KW-1185">Reference proteome</keyword>
<keyword evidence="4 6" id="KW-1133">Transmembrane helix</keyword>
<feature type="transmembrane region" description="Helical" evidence="6">
    <location>
        <begin position="12"/>
        <end position="39"/>
    </location>
</feature>
<evidence type="ECO:0000256" key="4">
    <source>
        <dbReference type="ARBA" id="ARBA00022989"/>
    </source>
</evidence>
<dbReference type="InterPro" id="IPR038330">
    <property type="entry name" value="TspO/MBR-related_sf"/>
</dbReference>
<proteinExistence type="inferred from homology"/>
<reference evidence="7 8" key="1">
    <citation type="submission" date="2018-03" db="EMBL/GenBank/DDBJ databases">
        <title>Genome sequencing of Phreatobacter sp.</title>
        <authorList>
            <person name="Kim S.-J."/>
            <person name="Heo J."/>
            <person name="Kwon S.-W."/>
        </authorList>
    </citation>
    <scope>NUCLEOTIDE SEQUENCE [LARGE SCALE GENOMIC DNA]</scope>
    <source>
        <strain evidence="7 8">S-12</strain>
    </source>
</reference>
<sequence length="167" mass="18210">MRKTGVDNRISTGGIVAVYGAFFLVCILIAITGGIANSYGLASWYPALTKPWFNPPNWVFGPVWTVLYGMIAVAGARYVLSPAREKEPTLALYTAQLALNAAWSWVFFYGQAMGAAIAVIVALWFAIAGTIAFGWNKDRLASLLLIPYLAWVSYATLLNVAIWRLNG</sequence>
<name>A0A2S0NAI2_9HYPH</name>
<evidence type="ECO:0008006" key="9">
    <source>
        <dbReference type="Google" id="ProtNLM"/>
    </source>
</evidence>
<comment type="subcellular location">
    <subcellularLocation>
        <location evidence="1">Membrane</location>
        <topology evidence="1">Multi-pass membrane protein</topology>
    </subcellularLocation>
</comment>
<comment type="similarity">
    <text evidence="2">Belongs to the TspO/BZRP family.</text>
</comment>
<evidence type="ECO:0000256" key="1">
    <source>
        <dbReference type="ARBA" id="ARBA00004141"/>
    </source>
</evidence>
<feature type="transmembrane region" description="Helical" evidence="6">
    <location>
        <begin position="115"/>
        <end position="135"/>
    </location>
</feature>
<dbReference type="PIRSF" id="PIRSF005859">
    <property type="entry name" value="PBR"/>
    <property type="match status" value="1"/>
</dbReference>
<dbReference type="GO" id="GO:0033013">
    <property type="term" value="P:tetrapyrrole metabolic process"/>
    <property type="evidence" value="ECO:0007669"/>
    <property type="project" value="UniProtKB-ARBA"/>
</dbReference>
<dbReference type="EMBL" id="CP027668">
    <property type="protein sequence ID" value="AVO45174.1"/>
    <property type="molecule type" value="Genomic_DNA"/>
</dbReference>
<protein>
    <recommendedName>
        <fullName evidence="9">Sensory protein TspO</fullName>
    </recommendedName>
</protein>
<feature type="transmembrane region" description="Helical" evidence="6">
    <location>
        <begin position="59"/>
        <end position="78"/>
    </location>
</feature>
<keyword evidence="3 6" id="KW-0812">Transmembrane</keyword>
<accession>A0A2S0NAI2</accession>
<organism evidence="7 8">
    <name type="scientific">Phreatobacter cathodiphilus</name>
    <dbReference type="NCBI Taxonomy" id="1868589"/>
    <lineage>
        <taxon>Bacteria</taxon>
        <taxon>Pseudomonadati</taxon>
        <taxon>Pseudomonadota</taxon>
        <taxon>Alphaproteobacteria</taxon>
        <taxon>Hyphomicrobiales</taxon>
        <taxon>Phreatobacteraceae</taxon>
        <taxon>Phreatobacter</taxon>
    </lineage>
</organism>
<dbReference type="FunFam" id="1.20.1260.100:FF:000001">
    <property type="entry name" value="translocator protein 2"/>
    <property type="match status" value="1"/>
</dbReference>
<dbReference type="PANTHER" id="PTHR10057">
    <property type="entry name" value="PERIPHERAL-TYPE BENZODIAZEPINE RECEPTOR"/>
    <property type="match status" value="1"/>
</dbReference>